<evidence type="ECO:0000313" key="6">
    <source>
        <dbReference type="EMBL" id="MDQ0325847.1"/>
    </source>
</evidence>
<evidence type="ECO:0000256" key="2">
    <source>
        <dbReference type="ARBA" id="ARBA00022989"/>
    </source>
</evidence>
<dbReference type="InterPro" id="IPR036259">
    <property type="entry name" value="MFS_trans_sf"/>
</dbReference>
<feature type="transmembrane region" description="Helical" evidence="4">
    <location>
        <begin position="70"/>
        <end position="89"/>
    </location>
</feature>
<keyword evidence="7" id="KW-1185">Reference proteome</keyword>
<dbReference type="Gene3D" id="1.20.1250.20">
    <property type="entry name" value="MFS general substrate transporter like domains"/>
    <property type="match status" value="1"/>
</dbReference>
<reference evidence="6 7" key="1">
    <citation type="submission" date="2023-07" db="EMBL/GenBank/DDBJ databases">
        <title>Genomic Encyclopedia of Type Strains, Phase IV (KMG-IV): sequencing the most valuable type-strain genomes for metagenomic binning, comparative biology and taxonomic classification.</title>
        <authorList>
            <person name="Goeker M."/>
        </authorList>
    </citation>
    <scope>NUCLEOTIDE SEQUENCE [LARGE SCALE GENOMIC DNA]</scope>
    <source>
        <strain evidence="6 7">DSM 11549</strain>
    </source>
</reference>
<organism evidence="6 7">
    <name type="scientific">Rhodopseudomonas julia</name>
    <dbReference type="NCBI Taxonomy" id="200617"/>
    <lineage>
        <taxon>Bacteria</taxon>
        <taxon>Pseudomonadati</taxon>
        <taxon>Pseudomonadota</taxon>
        <taxon>Alphaproteobacteria</taxon>
        <taxon>Hyphomicrobiales</taxon>
        <taxon>Nitrobacteraceae</taxon>
        <taxon>Rhodopseudomonas</taxon>
    </lineage>
</organism>
<dbReference type="SUPFAM" id="SSF103473">
    <property type="entry name" value="MFS general substrate transporter"/>
    <property type="match status" value="1"/>
</dbReference>
<dbReference type="PROSITE" id="PS50850">
    <property type="entry name" value="MFS"/>
    <property type="match status" value="1"/>
</dbReference>
<evidence type="ECO:0000256" key="4">
    <source>
        <dbReference type="SAM" id="Phobius"/>
    </source>
</evidence>
<keyword evidence="2 4" id="KW-1133">Transmembrane helix</keyword>
<keyword evidence="1 4" id="KW-0812">Transmembrane</keyword>
<evidence type="ECO:0000313" key="7">
    <source>
        <dbReference type="Proteomes" id="UP001230253"/>
    </source>
</evidence>
<name>A0ABU0C6I6_9BRAD</name>
<proteinExistence type="predicted"/>
<comment type="caution">
    <text evidence="6">The sequence shown here is derived from an EMBL/GenBank/DDBJ whole genome shotgun (WGS) entry which is preliminary data.</text>
</comment>
<evidence type="ECO:0000256" key="3">
    <source>
        <dbReference type="ARBA" id="ARBA00023136"/>
    </source>
</evidence>
<evidence type="ECO:0000259" key="5">
    <source>
        <dbReference type="PROSITE" id="PS50850"/>
    </source>
</evidence>
<accession>A0ABU0C6I6</accession>
<dbReference type="Proteomes" id="UP001230253">
    <property type="component" value="Unassembled WGS sequence"/>
</dbReference>
<protein>
    <submittedName>
        <fullName evidence="6">MFS family permease</fullName>
    </submittedName>
</protein>
<gene>
    <name evidence="6" type="ORF">J2R99_001696</name>
</gene>
<keyword evidence="3 4" id="KW-0472">Membrane</keyword>
<dbReference type="InterPro" id="IPR020846">
    <property type="entry name" value="MFS_dom"/>
</dbReference>
<dbReference type="EMBL" id="JAUSUK010000001">
    <property type="protein sequence ID" value="MDQ0325847.1"/>
    <property type="molecule type" value="Genomic_DNA"/>
</dbReference>
<sequence length="108" mass="10999">MAGHIATLALGVVFISTGVALARPTFMAALSFYVSAQRQGVVMGAAQSLVAFTDIVTPVFAGAIVGQTHYGLWIGLVVAVAVMGAVIAVRRLPASDPETRSATADVAI</sequence>
<evidence type="ECO:0000256" key="1">
    <source>
        <dbReference type="ARBA" id="ARBA00022692"/>
    </source>
</evidence>
<feature type="domain" description="Major facilitator superfamily (MFS) profile" evidence="5">
    <location>
        <begin position="1"/>
        <end position="108"/>
    </location>
</feature>